<dbReference type="Pfam" id="PF13738">
    <property type="entry name" value="Pyr_redox_3"/>
    <property type="match status" value="1"/>
</dbReference>
<dbReference type="InterPro" id="IPR036188">
    <property type="entry name" value="FAD/NAD-bd_sf"/>
</dbReference>
<dbReference type="PANTHER" id="PTHR43539:SF23">
    <property type="entry name" value="FAD-DEPENDENT OXIDOREDUCTASE DOMAIN-CONTAINING PROTEIN 2"/>
    <property type="match status" value="1"/>
</dbReference>
<organism evidence="2 3">
    <name type="scientific">Fodinicola feengrottensis</name>
    <dbReference type="NCBI Taxonomy" id="435914"/>
    <lineage>
        <taxon>Bacteria</taxon>
        <taxon>Bacillati</taxon>
        <taxon>Actinomycetota</taxon>
        <taxon>Actinomycetes</taxon>
        <taxon>Mycobacteriales</taxon>
        <taxon>Fodinicola</taxon>
    </lineage>
</organism>
<keyword evidence="1" id="KW-0560">Oxidoreductase</keyword>
<dbReference type="SUPFAM" id="SSF51735">
    <property type="entry name" value="NAD(P)-binding Rossmann-fold domains"/>
    <property type="match status" value="1"/>
</dbReference>
<dbReference type="SUPFAM" id="SSF51905">
    <property type="entry name" value="FAD/NAD(P)-binding domain"/>
    <property type="match status" value="1"/>
</dbReference>
<dbReference type="PRINTS" id="PR00469">
    <property type="entry name" value="PNDRDTASEII"/>
</dbReference>
<name>A0ABN2FQG9_9ACTN</name>
<sequence length="525" mass="59327">MVDESLDYVVVGAGPAGLQLAYFLQRAGLSYLVVEAGSGPGTFFTRFPRHRKMISVNKVHTGWDDPELNLRMDWNSLLSDQEKLLFTRYSDKFWPNADVFVDYLASFVTEFDLKVRYDTRIERIERDGDFVLTASNGDCFRARRVIVATGVSRPYVPKIDGIELAEQYETVSVDPDDFTDQRVLIVGKGNSAYETADNLTERAAVIHVAGPHSQKLAWRTHFVGHLRAINANFLDMYQLKLQNAVLDGAVEKIERDGDGYLVSIRYARRDVLMQSRYDRVIFCTGFRFDASVFAEDCRPALTISDRFPDQTSAWESVNVPDLYFAGTITQMRDFKKSTSAFIHGFRYGVRALSNILASRYESLPWPSRPVPYETDPGLPLADAIIARVSRTSALWQQFAFIGDLITVAADGSLTYREEVPVDHVQESSLLEGAAEHFVVTLEYGEGHDEIDPFDIEAGRNREGDAGHDQRYLHPVIRHWRGTDLVATHRMDENLENDWARERSHRQPLAAFLSAQLAGRPAAAQP</sequence>
<dbReference type="Proteomes" id="UP001500618">
    <property type="component" value="Unassembled WGS sequence"/>
</dbReference>
<comment type="caution">
    <text evidence="2">The sequence shown here is derived from an EMBL/GenBank/DDBJ whole genome shotgun (WGS) entry which is preliminary data.</text>
</comment>
<dbReference type="InterPro" id="IPR050982">
    <property type="entry name" value="Auxin_biosynth/cation_transpt"/>
</dbReference>
<proteinExistence type="predicted"/>
<reference evidence="2 3" key="1">
    <citation type="journal article" date="2019" name="Int. J. Syst. Evol. Microbiol.">
        <title>The Global Catalogue of Microorganisms (GCM) 10K type strain sequencing project: providing services to taxonomists for standard genome sequencing and annotation.</title>
        <authorList>
            <consortium name="The Broad Institute Genomics Platform"/>
            <consortium name="The Broad Institute Genome Sequencing Center for Infectious Disease"/>
            <person name="Wu L."/>
            <person name="Ma J."/>
        </authorList>
    </citation>
    <scope>NUCLEOTIDE SEQUENCE [LARGE SCALE GENOMIC DNA]</scope>
    <source>
        <strain evidence="2 3">JCM 14718</strain>
    </source>
</reference>
<dbReference type="PRINTS" id="PR00368">
    <property type="entry name" value="FADPNR"/>
</dbReference>
<accession>A0ABN2FQG9</accession>
<evidence type="ECO:0000313" key="2">
    <source>
        <dbReference type="EMBL" id="GAA1655627.1"/>
    </source>
</evidence>
<gene>
    <name evidence="2" type="ORF">GCM10009765_01000</name>
</gene>
<evidence type="ECO:0000313" key="3">
    <source>
        <dbReference type="Proteomes" id="UP001500618"/>
    </source>
</evidence>
<protein>
    <submittedName>
        <fullName evidence="2">NAD(P)-binding domain-containing protein</fullName>
    </submittedName>
</protein>
<dbReference type="PANTHER" id="PTHR43539">
    <property type="entry name" value="FLAVIN-BINDING MONOOXYGENASE-LIKE PROTEIN (AFU_ORTHOLOGUE AFUA_4G09220)"/>
    <property type="match status" value="1"/>
</dbReference>
<dbReference type="RefSeq" id="WP_344306096.1">
    <property type="nucleotide sequence ID" value="NZ_BAAANY010000001.1"/>
</dbReference>
<keyword evidence="3" id="KW-1185">Reference proteome</keyword>
<dbReference type="Gene3D" id="3.50.50.60">
    <property type="entry name" value="FAD/NAD(P)-binding domain"/>
    <property type="match status" value="2"/>
</dbReference>
<dbReference type="InterPro" id="IPR036291">
    <property type="entry name" value="NAD(P)-bd_dom_sf"/>
</dbReference>
<dbReference type="EMBL" id="BAAANY010000001">
    <property type="protein sequence ID" value="GAA1655627.1"/>
    <property type="molecule type" value="Genomic_DNA"/>
</dbReference>
<evidence type="ECO:0000256" key="1">
    <source>
        <dbReference type="ARBA" id="ARBA00023002"/>
    </source>
</evidence>